<organism evidence="4 5">
    <name type="scientific">Streptomyces antimicrobicus</name>
    <dbReference type="NCBI Taxonomy" id="2883108"/>
    <lineage>
        <taxon>Bacteria</taxon>
        <taxon>Bacillati</taxon>
        <taxon>Actinomycetota</taxon>
        <taxon>Actinomycetes</taxon>
        <taxon>Kitasatosporales</taxon>
        <taxon>Streptomycetaceae</taxon>
        <taxon>Streptomyces</taxon>
    </lineage>
</organism>
<name>A0ABS8B965_9ACTN</name>
<keyword evidence="2" id="KW-0472">Membrane</keyword>
<feature type="transmembrane region" description="Helical" evidence="2">
    <location>
        <begin position="168"/>
        <end position="190"/>
    </location>
</feature>
<dbReference type="EMBL" id="JAJAUY010000063">
    <property type="protein sequence ID" value="MCB5181111.1"/>
    <property type="molecule type" value="Genomic_DNA"/>
</dbReference>
<evidence type="ECO:0000256" key="1">
    <source>
        <dbReference type="SAM" id="MobiDB-lite"/>
    </source>
</evidence>
<evidence type="ECO:0000259" key="3">
    <source>
        <dbReference type="Pfam" id="PF20177"/>
    </source>
</evidence>
<accession>A0ABS8B965</accession>
<feature type="transmembrane region" description="Helical" evidence="2">
    <location>
        <begin position="78"/>
        <end position="100"/>
    </location>
</feature>
<keyword evidence="2" id="KW-1133">Transmembrane helix</keyword>
<proteinExistence type="predicted"/>
<dbReference type="InterPro" id="IPR046672">
    <property type="entry name" value="DUF6542"/>
</dbReference>
<keyword evidence="5" id="KW-1185">Reference proteome</keyword>
<evidence type="ECO:0000313" key="4">
    <source>
        <dbReference type="EMBL" id="MCB5181111.1"/>
    </source>
</evidence>
<keyword evidence="2" id="KW-0812">Transmembrane</keyword>
<gene>
    <name evidence="4" type="ORF">LG632_17195</name>
</gene>
<protein>
    <recommendedName>
        <fullName evidence="3">DUF6542 domain-containing protein</fullName>
    </recommendedName>
</protein>
<dbReference type="Pfam" id="PF20177">
    <property type="entry name" value="DUF6542"/>
    <property type="match status" value="1"/>
</dbReference>
<comment type="caution">
    <text evidence="4">The sequence shown here is derived from an EMBL/GenBank/DDBJ whole genome shotgun (WGS) entry which is preliminary data.</text>
</comment>
<feature type="region of interest" description="Disordered" evidence="1">
    <location>
        <begin position="1"/>
        <end position="76"/>
    </location>
</feature>
<dbReference type="RefSeq" id="WP_226728195.1">
    <property type="nucleotide sequence ID" value="NZ_JAJAUY010000063.1"/>
</dbReference>
<evidence type="ECO:0000313" key="5">
    <source>
        <dbReference type="Proteomes" id="UP001199054"/>
    </source>
</evidence>
<reference evidence="4 5" key="1">
    <citation type="submission" date="2021-10" db="EMBL/GenBank/DDBJ databases">
        <title>Streptomyces sp. strain SMC 277, a novel streptomycete isolated from soil.</title>
        <authorList>
            <person name="Chanama M."/>
        </authorList>
    </citation>
    <scope>NUCLEOTIDE SEQUENCE [LARGE SCALE GENOMIC DNA]</scope>
    <source>
        <strain evidence="4 5">SMC 277</strain>
    </source>
</reference>
<dbReference type="Proteomes" id="UP001199054">
    <property type="component" value="Unassembled WGS sequence"/>
</dbReference>
<feature type="transmembrane region" description="Helical" evidence="2">
    <location>
        <begin position="129"/>
        <end position="148"/>
    </location>
</feature>
<feature type="compositionally biased region" description="Low complexity" evidence="1">
    <location>
        <begin position="35"/>
        <end position="48"/>
    </location>
</feature>
<evidence type="ECO:0000256" key="2">
    <source>
        <dbReference type="SAM" id="Phobius"/>
    </source>
</evidence>
<feature type="compositionally biased region" description="Basic and acidic residues" evidence="1">
    <location>
        <begin position="1"/>
        <end position="12"/>
    </location>
</feature>
<feature type="transmembrane region" description="Helical" evidence="2">
    <location>
        <begin position="106"/>
        <end position="124"/>
    </location>
</feature>
<sequence>MERYTTRSDHHPAQRPASGGPAGTVVPGPRPGPRTGPRAGLRTGPRAGSRPRSRAGLRPGPRTGPHARSGRRLPRPKLTGLGGGLFAVVAMVLAAGIDWLVFDSSMVGYGVLFLPAAAATALWVRPADLITAPIAAPIAFAVGAWFIAEGSGGFGARLMGLVTALSLNAGWLYAGTLVAALIVVVRKAVLVGRRRMPQRRLG</sequence>
<feature type="domain" description="DUF6542" evidence="3">
    <location>
        <begin position="78"/>
        <end position="189"/>
    </location>
</feature>